<dbReference type="EMBL" id="JADFTS010000007">
    <property type="protein sequence ID" value="KAF9597437.1"/>
    <property type="molecule type" value="Genomic_DNA"/>
</dbReference>
<dbReference type="PANTHER" id="PTHR31415">
    <property type="entry name" value="OS05G0367900 PROTEIN"/>
    <property type="match status" value="1"/>
</dbReference>
<evidence type="ECO:0000256" key="2">
    <source>
        <dbReference type="ARBA" id="ARBA00023136"/>
    </source>
</evidence>
<evidence type="ECO:0000259" key="5">
    <source>
        <dbReference type="PROSITE" id="PS50108"/>
    </source>
</evidence>
<feature type="transmembrane region" description="Helical" evidence="4">
    <location>
        <begin position="63"/>
        <end position="85"/>
    </location>
</feature>
<accession>A0A835HFP6</accession>
<evidence type="ECO:0000256" key="3">
    <source>
        <dbReference type="SAM" id="MobiDB-lite"/>
    </source>
</evidence>
<feature type="compositionally biased region" description="Basic and acidic residues" evidence="3">
    <location>
        <begin position="1"/>
        <end position="11"/>
    </location>
</feature>
<evidence type="ECO:0000313" key="6">
    <source>
        <dbReference type="EMBL" id="KAF9597437.1"/>
    </source>
</evidence>
<dbReference type="Proteomes" id="UP000631114">
    <property type="component" value="Unassembled WGS sequence"/>
</dbReference>
<organism evidence="6 7">
    <name type="scientific">Coptis chinensis</name>
    <dbReference type="NCBI Taxonomy" id="261450"/>
    <lineage>
        <taxon>Eukaryota</taxon>
        <taxon>Viridiplantae</taxon>
        <taxon>Streptophyta</taxon>
        <taxon>Embryophyta</taxon>
        <taxon>Tracheophyta</taxon>
        <taxon>Spermatophyta</taxon>
        <taxon>Magnoliopsida</taxon>
        <taxon>Ranunculales</taxon>
        <taxon>Ranunculaceae</taxon>
        <taxon>Coptidoideae</taxon>
        <taxon>Coptis</taxon>
    </lineage>
</organism>
<dbReference type="GO" id="GO:0098542">
    <property type="term" value="P:defense response to other organism"/>
    <property type="evidence" value="ECO:0007669"/>
    <property type="project" value="InterPro"/>
</dbReference>
<dbReference type="AlphaFoldDB" id="A0A835HFP6"/>
<comment type="caution">
    <text evidence="6">The sequence shown here is derived from an EMBL/GenBank/DDBJ whole genome shotgun (WGS) entry which is preliminary data.</text>
</comment>
<gene>
    <name evidence="6" type="ORF">IFM89_018883</name>
</gene>
<feature type="domain" description="CRIB" evidence="5">
    <location>
        <begin position="14"/>
        <end position="34"/>
    </location>
</feature>
<keyword evidence="4" id="KW-0812">Transmembrane</keyword>
<dbReference type="GO" id="GO:0009506">
    <property type="term" value="C:plasmodesma"/>
    <property type="evidence" value="ECO:0007669"/>
    <property type="project" value="TreeGrafter"/>
</dbReference>
<reference evidence="6 7" key="1">
    <citation type="submission" date="2020-10" db="EMBL/GenBank/DDBJ databases">
        <title>The Coptis chinensis genome and diversification of protoberbering-type alkaloids.</title>
        <authorList>
            <person name="Wang B."/>
            <person name="Shu S."/>
            <person name="Song C."/>
            <person name="Liu Y."/>
        </authorList>
    </citation>
    <scope>NUCLEOTIDE SEQUENCE [LARGE SCALE GENOMIC DNA]</scope>
    <source>
        <strain evidence="6">HL-2020</strain>
        <tissue evidence="6">Leaf</tissue>
    </source>
</reference>
<sequence>MSSSREDDRNKPVIGYPTAYPPGHPNYDHNTHTGHPYPVPSTNRNPYPAHSYNRNSTTFCGRLLIALIATMVIFSVVSFISWLIFRTILPEFRVDIVVIPPSNTSASVISPKWEFGFVVENPNKKINISYDALEVSLFHGEEFLCETYFLPSDQLKNSHSFLWAEFRNVEERVVKLISEDRKRGMVNLNVKLTGWIRFKAGWGTRRHLLKVLCMDVGIQFDSRTGLGTWAGGLEGCEVS</sequence>
<feature type="region of interest" description="Disordered" evidence="3">
    <location>
        <begin position="1"/>
        <end position="37"/>
    </location>
</feature>
<dbReference type="InterPro" id="IPR000095">
    <property type="entry name" value="CRIB_dom"/>
</dbReference>
<protein>
    <recommendedName>
        <fullName evidence="5">CRIB domain-containing protein</fullName>
    </recommendedName>
</protein>
<comment type="subcellular location">
    <subcellularLocation>
        <location evidence="1">Membrane</location>
    </subcellularLocation>
</comment>
<evidence type="ECO:0000256" key="4">
    <source>
        <dbReference type="SAM" id="Phobius"/>
    </source>
</evidence>
<dbReference type="GO" id="GO:0005886">
    <property type="term" value="C:plasma membrane"/>
    <property type="evidence" value="ECO:0007669"/>
    <property type="project" value="TreeGrafter"/>
</dbReference>
<dbReference type="PROSITE" id="PS50108">
    <property type="entry name" value="CRIB"/>
    <property type="match status" value="1"/>
</dbReference>
<dbReference type="PANTHER" id="PTHR31415:SF4">
    <property type="entry name" value="NDR1_HIN1-LIKE PROTEIN 3"/>
    <property type="match status" value="1"/>
</dbReference>
<proteinExistence type="predicted"/>
<evidence type="ECO:0000256" key="1">
    <source>
        <dbReference type="ARBA" id="ARBA00004370"/>
    </source>
</evidence>
<dbReference type="InterPro" id="IPR044839">
    <property type="entry name" value="NDR1-like"/>
</dbReference>
<dbReference type="OrthoDB" id="695142at2759"/>
<name>A0A835HFP6_9MAGN</name>
<keyword evidence="7" id="KW-1185">Reference proteome</keyword>
<keyword evidence="2 4" id="KW-0472">Membrane</keyword>
<evidence type="ECO:0000313" key="7">
    <source>
        <dbReference type="Proteomes" id="UP000631114"/>
    </source>
</evidence>
<keyword evidence="4" id="KW-1133">Transmembrane helix</keyword>